<dbReference type="FunFam" id="1.10.472.10:FF:000005">
    <property type="entry name" value="G2/mitotic-specific cyclin B"/>
    <property type="match status" value="1"/>
</dbReference>
<dbReference type="InterPro" id="IPR046965">
    <property type="entry name" value="Cyclin_A/B-like"/>
</dbReference>
<protein>
    <submittedName>
        <fullName evidence="9">Unnamed protein product</fullName>
    </submittedName>
</protein>
<name>A0A9W6Z3V5_AMBMO</name>
<feature type="domain" description="Cyclin C-terminal" evidence="8">
    <location>
        <begin position="332"/>
        <end position="447"/>
    </location>
</feature>
<evidence type="ECO:0000256" key="3">
    <source>
        <dbReference type="ARBA" id="ARBA00023127"/>
    </source>
</evidence>
<dbReference type="CDD" id="cd20512">
    <property type="entry name" value="CYCLIN_CLBs_yeast_rpt2"/>
    <property type="match status" value="1"/>
</dbReference>
<dbReference type="SUPFAM" id="SSF47954">
    <property type="entry name" value="Cyclin-like"/>
    <property type="match status" value="2"/>
</dbReference>
<feature type="compositionally biased region" description="Polar residues" evidence="6">
    <location>
        <begin position="125"/>
        <end position="134"/>
    </location>
</feature>
<gene>
    <name evidence="9" type="ORF">Amon01_000611100</name>
</gene>
<comment type="similarity">
    <text evidence="1">Belongs to the cyclin family. Cyclin AB subfamily.</text>
</comment>
<evidence type="ECO:0000256" key="5">
    <source>
        <dbReference type="RuleBase" id="RU000383"/>
    </source>
</evidence>
<dbReference type="SMART" id="SM00385">
    <property type="entry name" value="CYCLIN"/>
    <property type="match status" value="2"/>
</dbReference>
<dbReference type="Pfam" id="PF02984">
    <property type="entry name" value="Cyclin_C"/>
    <property type="match status" value="1"/>
</dbReference>
<evidence type="ECO:0000313" key="10">
    <source>
        <dbReference type="Proteomes" id="UP001165063"/>
    </source>
</evidence>
<evidence type="ECO:0000259" key="8">
    <source>
        <dbReference type="SMART" id="SM01332"/>
    </source>
</evidence>
<dbReference type="Pfam" id="PF00134">
    <property type="entry name" value="Cyclin_N"/>
    <property type="match status" value="1"/>
</dbReference>
<dbReference type="GO" id="GO:0044772">
    <property type="term" value="P:mitotic cell cycle phase transition"/>
    <property type="evidence" value="ECO:0007669"/>
    <property type="project" value="InterPro"/>
</dbReference>
<dbReference type="Proteomes" id="UP001165063">
    <property type="component" value="Unassembled WGS sequence"/>
</dbReference>
<reference evidence="9" key="1">
    <citation type="submission" date="2023-04" db="EMBL/GenBank/DDBJ databases">
        <title>Ambrosiozyma monospora NBRC 1965.</title>
        <authorList>
            <person name="Ichikawa N."/>
            <person name="Sato H."/>
            <person name="Tonouchi N."/>
        </authorList>
    </citation>
    <scope>NUCLEOTIDE SEQUENCE</scope>
    <source>
        <strain evidence="9">NBRC 1965</strain>
    </source>
</reference>
<dbReference type="InterPro" id="IPR006671">
    <property type="entry name" value="Cyclin_N"/>
</dbReference>
<dbReference type="GO" id="GO:0051301">
    <property type="term" value="P:cell division"/>
    <property type="evidence" value="ECO:0007669"/>
    <property type="project" value="UniProtKB-KW"/>
</dbReference>
<evidence type="ECO:0000256" key="6">
    <source>
        <dbReference type="SAM" id="MobiDB-lite"/>
    </source>
</evidence>
<dbReference type="SMART" id="SM01332">
    <property type="entry name" value="Cyclin_C"/>
    <property type="match status" value="1"/>
</dbReference>
<sequence>MRVSTRTAIHRANDENIKQNLKSKKAKEITIPTSSKSITISHNRPRRALGVVTSSALNSQSTQSNSHKQSQYQQQSEITRRSRVPVYVESESNKPLQLHNQQQQQQPQRAEVLSQVEEDEDIDVSSITSDTQATDYELEDDEDADPYEDDEDAQYINEPMSPLMNESIYLKITSAYNIYSKNYLDPEDEDTFDVTMVSEYGNQIFNYLHDLEVKYAPNPKYIEEKQTELRWDHRSTLMDWLVQLHSRFNLLPETLFLSVNIIDRFLSLKAISLSRFQLCGAVALFVAAKYEEINVPTVSQMTYMVGNQFTVAEFLKAEKFMVETLHFEFGWPGPMSFLRRGSKADDYDNEVRTLAKYFLEITIMEPKLVAAPTSWLAAGAQYTSRKMLGRGNWSDCHVFYSGYSAEQLEPLCELFEDCCLNYRTHHKAIFEKYSERRFKKSALYVQEYLSTLLSPSTP</sequence>
<dbReference type="PROSITE" id="PS00292">
    <property type="entry name" value="CYCLINS"/>
    <property type="match status" value="1"/>
</dbReference>
<dbReference type="Gene3D" id="1.10.472.10">
    <property type="entry name" value="Cyclin-like"/>
    <property type="match status" value="2"/>
</dbReference>
<evidence type="ECO:0000256" key="4">
    <source>
        <dbReference type="ARBA" id="ARBA00023306"/>
    </source>
</evidence>
<dbReference type="InterPro" id="IPR004367">
    <property type="entry name" value="Cyclin_C-dom"/>
</dbReference>
<evidence type="ECO:0000313" key="9">
    <source>
        <dbReference type="EMBL" id="GMG40343.1"/>
    </source>
</evidence>
<dbReference type="InterPro" id="IPR013763">
    <property type="entry name" value="Cyclin-like_dom"/>
</dbReference>
<dbReference type="InterPro" id="IPR048258">
    <property type="entry name" value="Cyclins_cyclin-box"/>
</dbReference>
<dbReference type="EMBL" id="BSXU01003694">
    <property type="protein sequence ID" value="GMG40343.1"/>
    <property type="molecule type" value="Genomic_DNA"/>
</dbReference>
<feature type="region of interest" description="Disordered" evidence="6">
    <location>
        <begin position="55"/>
        <end position="154"/>
    </location>
</feature>
<dbReference type="InterPro" id="IPR039361">
    <property type="entry name" value="Cyclin"/>
</dbReference>
<feature type="domain" description="Cyclin-like" evidence="7">
    <location>
        <begin position="336"/>
        <end position="417"/>
    </location>
</feature>
<keyword evidence="2" id="KW-0132">Cell division</keyword>
<dbReference type="GO" id="GO:0016538">
    <property type="term" value="F:cyclin-dependent protein serine/threonine kinase regulator activity"/>
    <property type="evidence" value="ECO:0007669"/>
    <property type="project" value="InterPro"/>
</dbReference>
<organism evidence="9 10">
    <name type="scientific">Ambrosiozyma monospora</name>
    <name type="common">Yeast</name>
    <name type="synonym">Endomycopsis monosporus</name>
    <dbReference type="NCBI Taxonomy" id="43982"/>
    <lineage>
        <taxon>Eukaryota</taxon>
        <taxon>Fungi</taxon>
        <taxon>Dikarya</taxon>
        <taxon>Ascomycota</taxon>
        <taxon>Saccharomycotina</taxon>
        <taxon>Pichiomycetes</taxon>
        <taxon>Pichiales</taxon>
        <taxon>Pichiaceae</taxon>
        <taxon>Ambrosiozyma</taxon>
    </lineage>
</organism>
<proteinExistence type="inferred from homology"/>
<dbReference type="InterPro" id="IPR036915">
    <property type="entry name" value="Cyclin-like_sf"/>
</dbReference>
<dbReference type="AlphaFoldDB" id="A0A9W6Z3V5"/>
<dbReference type="PIRSF" id="PIRSF001771">
    <property type="entry name" value="Cyclin_A_B_D_E"/>
    <property type="match status" value="1"/>
</dbReference>
<keyword evidence="3 5" id="KW-0195">Cyclin</keyword>
<keyword evidence="4" id="KW-0131">Cell cycle</keyword>
<feature type="compositionally biased region" description="Polar residues" evidence="6">
    <location>
        <begin position="55"/>
        <end position="77"/>
    </location>
</feature>
<evidence type="ECO:0000256" key="2">
    <source>
        <dbReference type="ARBA" id="ARBA00022618"/>
    </source>
</evidence>
<accession>A0A9W6Z3V5</accession>
<feature type="compositionally biased region" description="Acidic residues" evidence="6">
    <location>
        <begin position="136"/>
        <end position="153"/>
    </location>
</feature>
<evidence type="ECO:0000256" key="1">
    <source>
        <dbReference type="ARBA" id="ARBA00006955"/>
    </source>
</evidence>
<feature type="domain" description="Cyclin-like" evidence="7">
    <location>
        <begin position="239"/>
        <end position="323"/>
    </location>
</feature>
<dbReference type="OrthoDB" id="5590282at2759"/>
<comment type="caution">
    <text evidence="9">The sequence shown here is derived from an EMBL/GenBank/DDBJ whole genome shotgun (WGS) entry which is preliminary data.</text>
</comment>
<keyword evidence="10" id="KW-1185">Reference proteome</keyword>
<dbReference type="PANTHER" id="PTHR10177">
    <property type="entry name" value="CYCLINS"/>
    <property type="match status" value="1"/>
</dbReference>
<evidence type="ECO:0000259" key="7">
    <source>
        <dbReference type="SMART" id="SM00385"/>
    </source>
</evidence>